<comment type="caution">
    <text evidence="2">The sequence shown here is derived from an EMBL/GenBank/DDBJ whole genome shotgun (WGS) entry which is preliminary data.</text>
</comment>
<dbReference type="RefSeq" id="XP_043005364.1">
    <property type="nucleotide sequence ID" value="XM_043157994.1"/>
</dbReference>
<feature type="region of interest" description="Disordered" evidence="1">
    <location>
        <begin position="145"/>
        <end position="215"/>
    </location>
</feature>
<keyword evidence="3" id="KW-1185">Reference proteome</keyword>
<feature type="compositionally biased region" description="Acidic residues" evidence="1">
    <location>
        <begin position="187"/>
        <end position="197"/>
    </location>
</feature>
<evidence type="ECO:0000256" key="1">
    <source>
        <dbReference type="SAM" id="MobiDB-lite"/>
    </source>
</evidence>
<sequence>MVLADDNLHEAHPYWYARVIGIFHTQVQYNLQVYEVPFLWVRWFGLDTQFRFGHAWKRLPQVGFLDGYNPAAFGFLNPSYVLQASHLIPAFAHGRWDDILLPSIARLPEDNNCDWSQYYVSISSRYVPGIAVRHYFIHIPTGQAEAEADNEDNTEANISTQDDDIGTQLEEEDSPSEELNDSAYQDPDSEWESDDDRSDGSESYDSSQEFVDMDTDTLCAEGYAHL</sequence>
<dbReference type="OrthoDB" id="3183767at2759"/>
<dbReference type="KEGG" id="more:E1B28_012838"/>
<feature type="compositionally biased region" description="Acidic residues" evidence="1">
    <location>
        <begin position="161"/>
        <end position="180"/>
    </location>
</feature>
<name>A0A9P7UP45_9AGAR</name>
<reference evidence="2" key="1">
    <citation type="journal article" date="2021" name="Genome Biol. Evol.">
        <title>The assembled and annotated genome of the fairy-ring fungus Marasmius oreades.</title>
        <authorList>
            <person name="Hiltunen M."/>
            <person name="Ament-Velasquez S.L."/>
            <person name="Johannesson H."/>
        </authorList>
    </citation>
    <scope>NUCLEOTIDE SEQUENCE</scope>
    <source>
        <strain evidence="2">03SP1</strain>
    </source>
</reference>
<protein>
    <submittedName>
        <fullName evidence="2">Uncharacterized protein</fullName>
    </submittedName>
</protein>
<evidence type="ECO:0000313" key="3">
    <source>
        <dbReference type="Proteomes" id="UP001049176"/>
    </source>
</evidence>
<dbReference type="Proteomes" id="UP001049176">
    <property type="component" value="Chromosome 8"/>
</dbReference>
<proteinExistence type="predicted"/>
<dbReference type="GeneID" id="66081913"/>
<dbReference type="EMBL" id="CM032188">
    <property type="protein sequence ID" value="KAG7088893.1"/>
    <property type="molecule type" value="Genomic_DNA"/>
</dbReference>
<dbReference type="AlphaFoldDB" id="A0A9P7UP45"/>
<gene>
    <name evidence="2" type="ORF">E1B28_012838</name>
</gene>
<accession>A0A9P7UP45</accession>
<evidence type="ECO:0000313" key="2">
    <source>
        <dbReference type="EMBL" id="KAG7088893.1"/>
    </source>
</evidence>
<organism evidence="2 3">
    <name type="scientific">Marasmius oreades</name>
    <name type="common">fairy-ring Marasmius</name>
    <dbReference type="NCBI Taxonomy" id="181124"/>
    <lineage>
        <taxon>Eukaryota</taxon>
        <taxon>Fungi</taxon>
        <taxon>Dikarya</taxon>
        <taxon>Basidiomycota</taxon>
        <taxon>Agaricomycotina</taxon>
        <taxon>Agaricomycetes</taxon>
        <taxon>Agaricomycetidae</taxon>
        <taxon>Agaricales</taxon>
        <taxon>Marasmiineae</taxon>
        <taxon>Marasmiaceae</taxon>
        <taxon>Marasmius</taxon>
    </lineage>
</organism>